<proteinExistence type="predicted"/>
<dbReference type="PANTHER" id="PTHR31299:SF0">
    <property type="entry name" value="ESTERASE, PUTATIVE (AFU_ORTHOLOGUE AFUA_1G05850)-RELATED"/>
    <property type="match status" value="1"/>
</dbReference>
<evidence type="ECO:0000313" key="2">
    <source>
        <dbReference type="Proteomes" id="UP001231924"/>
    </source>
</evidence>
<dbReference type="InterPro" id="IPR007815">
    <property type="entry name" value="Emycin_Estase"/>
</dbReference>
<dbReference type="PANTHER" id="PTHR31299">
    <property type="entry name" value="ESTERASE, PUTATIVE (AFU_ORTHOLOGUE AFUA_1G05850)-RELATED"/>
    <property type="match status" value="1"/>
</dbReference>
<gene>
    <name evidence="1" type="ORF">QRT03_07120</name>
</gene>
<accession>A0ABT7M591</accession>
<dbReference type="RefSeq" id="WP_286051815.1">
    <property type="nucleotide sequence ID" value="NZ_JASVWF010000001.1"/>
</dbReference>
<dbReference type="InterPro" id="IPR052036">
    <property type="entry name" value="Hydrolase/PRTase-associated"/>
</dbReference>
<dbReference type="Pfam" id="PF05139">
    <property type="entry name" value="Erythro_esteras"/>
    <property type="match status" value="1"/>
</dbReference>
<dbReference type="Proteomes" id="UP001231924">
    <property type="component" value="Unassembled WGS sequence"/>
</dbReference>
<protein>
    <submittedName>
        <fullName evidence="1">Erythromycin esterase family protein</fullName>
    </submittedName>
</protein>
<keyword evidence="2" id="KW-1185">Reference proteome</keyword>
<dbReference type="EMBL" id="JASVWF010000001">
    <property type="protein sequence ID" value="MDL5155718.1"/>
    <property type="molecule type" value="Genomic_DNA"/>
</dbReference>
<reference evidence="1 2" key="1">
    <citation type="submission" date="2023-06" db="EMBL/GenBank/DDBJ databases">
        <title>Actinomycetospora Odt1-22.</title>
        <authorList>
            <person name="Supong K."/>
        </authorList>
    </citation>
    <scope>NUCLEOTIDE SEQUENCE [LARGE SCALE GENOMIC DNA]</scope>
    <source>
        <strain evidence="1 2">Odt1-22</strain>
    </source>
</reference>
<dbReference type="CDD" id="cd14728">
    <property type="entry name" value="Ere-like"/>
    <property type="match status" value="1"/>
</dbReference>
<evidence type="ECO:0000313" key="1">
    <source>
        <dbReference type="EMBL" id="MDL5155718.1"/>
    </source>
</evidence>
<name>A0ABT7M591_9PSEU</name>
<dbReference type="SUPFAM" id="SSF159501">
    <property type="entry name" value="EreA/ChaN-like"/>
    <property type="match status" value="1"/>
</dbReference>
<dbReference type="Gene3D" id="3.40.1660.10">
    <property type="entry name" value="EreA-like (biosynthetic domain)"/>
    <property type="match status" value="1"/>
</dbReference>
<dbReference type="Gene3D" id="3.30.1870.10">
    <property type="entry name" value="EreA-like, domain 2"/>
    <property type="match status" value="1"/>
</dbReference>
<dbReference type="Gene3D" id="1.20.1440.30">
    <property type="entry name" value="Biosynthetic Protein domain"/>
    <property type="match status" value="1"/>
</dbReference>
<comment type="caution">
    <text evidence="1">The sequence shown here is derived from an EMBL/GenBank/DDBJ whole genome shotgun (WGS) entry which is preliminary data.</text>
</comment>
<organism evidence="1 2">
    <name type="scientific">Actinomycetospora termitidis</name>
    <dbReference type="NCBI Taxonomy" id="3053470"/>
    <lineage>
        <taxon>Bacteria</taxon>
        <taxon>Bacillati</taxon>
        <taxon>Actinomycetota</taxon>
        <taxon>Actinomycetes</taxon>
        <taxon>Pseudonocardiales</taxon>
        <taxon>Pseudonocardiaceae</taxon>
        <taxon>Actinomycetospora</taxon>
    </lineage>
</organism>
<sequence>MDDGVADELAARAVPVDAVGLDAWRPALRDVQVLGVGAAAHGARELLELGRRVLEWAVDELGVRVVVIGASEGGATGLDAAARGVGVPGEAVASLGGWEYDTREVVDLVSWLRDRNEMVDPDDRVRVVGADPVRPARSVKVLGAYLRAVAPDLLPAARDALAELLDREPDERPLKAHERDAVVGLHQEMVGARARLVAESSPDRYAEALDHAWILARAAEVAAAPRGRPFPTAEEAEQLSDTSAPVLRARLAAEAVARAADGATGRPAAVFWGHDDLVRVGDPTTAGRHLRSRLGAGYYAVGGLFVEGSASAVRRRLLRPIRVRPSTHKLPALAGTAEAQVQDAVGATDSRLVDLRGASGELADWAATPTTTRRIGSVVDSGQLRERIPVVPAREYDALALVPRVHPAWIR</sequence>